<protein>
    <submittedName>
        <fullName evidence="1">Uncharacterized protein</fullName>
    </submittedName>
</protein>
<proteinExistence type="predicted"/>
<dbReference type="EMBL" id="JYDU01000018">
    <property type="protein sequence ID" value="KRX98881.1"/>
    <property type="molecule type" value="Genomic_DNA"/>
</dbReference>
<dbReference type="AlphaFoldDB" id="A0A0V0YEU1"/>
<dbReference type="Proteomes" id="UP000054815">
    <property type="component" value="Unassembled WGS sequence"/>
</dbReference>
<sequence length="97" mass="11147">MCIRDRDLIFGSRHRNSTNRPFFTKKIGDDQVRIMVLSPYDLSFRSTSFGTSLSAGVSSSSVVFIGRDNLLVFPEQRAQSPPDCMWDVVRQFRHVFD</sequence>
<evidence type="ECO:0000313" key="2">
    <source>
        <dbReference type="Proteomes" id="UP000054815"/>
    </source>
</evidence>
<organism evidence="1 2">
    <name type="scientific">Trichinella pseudospiralis</name>
    <name type="common">Parasitic roundworm</name>
    <dbReference type="NCBI Taxonomy" id="6337"/>
    <lineage>
        <taxon>Eukaryota</taxon>
        <taxon>Metazoa</taxon>
        <taxon>Ecdysozoa</taxon>
        <taxon>Nematoda</taxon>
        <taxon>Enoplea</taxon>
        <taxon>Dorylaimia</taxon>
        <taxon>Trichinellida</taxon>
        <taxon>Trichinellidae</taxon>
        <taxon>Trichinella</taxon>
    </lineage>
</organism>
<reference evidence="1 2" key="1">
    <citation type="submission" date="2015-01" db="EMBL/GenBank/DDBJ databases">
        <title>Evolution of Trichinella species and genotypes.</title>
        <authorList>
            <person name="Korhonen P.K."/>
            <person name="Edoardo P."/>
            <person name="Giuseppe L.R."/>
            <person name="Gasser R.B."/>
        </authorList>
    </citation>
    <scope>NUCLEOTIDE SEQUENCE [LARGE SCALE GENOMIC DNA]</scope>
    <source>
        <strain evidence="1">ISS141</strain>
    </source>
</reference>
<accession>A0A0V0YEU1</accession>
<gene>
    <name evidence="1" type="ORF">T4E_3275</name>
</gene>
<comment type="caution">
    <text evidence="1">The sequence shown here is derived from an EMBL/GenBank/DDBJ whole genome shotgun (WGS) entry which is preliminary data.</text>
</comment>
<evidence type="ECO:0000313" key="1">
    <source>
        <dbReference type="EMBL" id="KRX98881.1"/>
    </source>
</evidence>
<name>A0A0V0YEU1_TRIPS</name>